<comment type="subcellular location">
    <subcellularLocation>
        <location evidence="1">Target cell membrane</location>
    </subcellularLocation>
</comment>
<evidence type="ECO:0000256" key="4">
    <source>
        <dbReference type="ARBA" id="ARBA00022737"/>
    </source>
</evidence>
<keyword evidence="5" id="KW-0800">Toxin</keyword>
<evidence type="ECO:0000256" key="7">
    <source>
        <dbReference type="ARBA" id="ARBA00023136"/>
    </source>
</evidence>
<organism evidence="14 15">
    <name type="scientific">Limulus polyphemus</name>
    <name type="common">Atlantic horseshoe crab</name>
    <dbReference type="NCBI Taxonomy" id="6850"/>
    <lineage>
        <taxon>Eukaryota</taxon>
        <taxon>Metazoa</taxon>
        <taxon>Ecdysozoa</taxon>
        <taxon>Arthropoda</taxon>
        <taxon>Chelicerata</taxon>
        <taxon>Merostomata</taxon>
        <taxon>Xiphosura</taxon>
        <taxon>Limulidae</taxon>
        <taxon>Limulus</taxon>
    </lineage>
</organism>
<feature type="compositionally biased region" description="Polar residues" evidence="13">
    <location>
        <begin position="64"/>
        <end position="74"/>
    </location>
</feature>
<dbReference type="PANTHER" id="PTHR24198">
    <property type="entry name" value="ANKYRIN REPEAT AND PROTEIN KINASE DOMAIN-CONTAINING PROTEIN"/>
    <property type="match status" value="1"/>
</dbReference>
<evidence type="ECO:0000313" key="14">
    <source>
        <dbReference type="Proteomes" id="UP000694941"/>
    </source>
</evidence>
<feature type="repeat" description="ANK" evidence="12">
    <location>
        <begin position="626"/>
        <end position="658"/>
    </location>
</feature>
<keyword evidence="14" id="KW-1185">Reference proteome</keyword>
<dbReference type="Pfam" id="PF12796">
    <property type="entry name" value="Ank_2"/>
    <property type="match status" value="1"/>
</dbReference>
<dbReference type="PRINTS" id="PR01415">
    <property type="entry name" value="ANKYRIN"/>
</dbReference>
<comment type="subunit">
    <text evidence="10">Homotetramer in membranes.</text>
</comment>
<keyword evidence="5" id="KW-0638">Presynaptic neurotoxin</keyword>
<reference evidence="15" key="1">
    <citation type="submission" date="2025-08" db="UniProtKB">
        <authorList>
            <consortium name="RefSeq"/>
        </authorList>
    </citation>
    <scope>IDENTIFICATION</scope>
    <source>
        <tissue evidence="15">Muscle</tissue>
    </source>
</reference>
<gene>
    <name evidence="15" type="primary">LOC106457085</name>
</gene>
<keyword evidence="3" id="KW-1052">Target cell membrane</keyword>
<keyword evidence="5" id="KW-0528">Neurotoxin</keyword>
<comment type="similarity">
    <text evidence="9">Belongs to the cationic peptide 01 (latrotoxin) family. 03 (alpha-latrotoxin) subfamily.</text>
</comment>
<protein>
    <recommendedName>
        <fullName evidence="11">Alpha-latrotoxin</fullName>
    </recommendedName>
</protein>
<dbReference type="RefSeq" id="XP_022238612.1">
    <property type="nucleotide sequence ID" value="XM_022382904.1"/>
</dbReference>
<evidence type="ECO:0000256" key="9">
    <source>
        <dbReference type="ARBA" id="ARBA00049657"/>
    </source>
</evidence>
<evidence type="ECO:0000256" key="3">
    <source>
        <dbReference type="ARBA" id="ARBA00022537"/>
    </source>
</evidence>
<dbReference type="Pfam" id="PF13637">
    <property type="entry name" value="Ank_4"/>
    <property type="match status" value="1"/>
</dbReference>
<evidence type="ECO:0000256" key="5">
    <source>
        <dbReference type="ARBA" id="ARBA00023028"/>
    </source>
</evidence>
<feature type="region of interest" description="Disordered" evidence="13">
    <location>
        <begin position="208"/>
        <end position="246"/>
    </location>
</feature>
<dbReference type="PROSITE" id="PS50088">
    <property type="entry name" value="ANK_REPEAT"/>
    <property type="match status" value="3"/>
</dbReference>
<accession>A0ABM1S4Q7</accession>
<dbReference type="PANTHER" id="PTHR24198:SF165">
    <property type="entry name" value="ANKYRIN REPEAT-CONTAINING PROTEIN-RELATED"/>
    <property type="match status" value="1"/>
</dbReference>
<dbReference type="SMART" id="SM00248">
    <property type="entry name" value="ANK"/>
    <property type="match status" value="4"/>
</dbReference>
<dbReference type="PROSITE" id="PS50297">
    <property type="entry name" value="ANK_REP_REGION"/>
    <property type="match status" value="3"/>
</dbReference>
<evidence type="ECO:0000256" key="2">
    <source>
        <dbReference type="ARBA" id="ARBA00022483"/>
    </source>
</evidence>
<evidence type="ECO:0000256" key="13">
    <source>
        <dbReference type="SAM" id="MobiDB-lite"/>
    </source>
</evidence>
<dbReference type="Proteomes" id="UP000694941">
    <property type="component" value="Unplaced"/>
</dbReference>
<keyword evidence="4" id="KW-0677">Repeat</keyword>
<evidence type="ECO:0000313" key="15">
    <source>
        <dbReference type="RefSeq" id="XP_022238612.1"/>
    </source>
</evidence>
<feature type="repeat" description="ANK" evidence="12">
    <location>
        <begin position="593"/>
        <end position="625"/>
    </location>
</feature>
<evidence type="ECO:0000256" key="11">
    <source>
        <dbReference type="ARBA" id="ARBA00049811"/>
    </source>
</evidence>
<name>A0ABM1S4Q7_LIMPO</name>
<keyword evidence="8" id="KW-1053">Target membrane</keyword>
<keyword evidence="2" id="KW-0268">Exocytosis</keyword>
<dbReference type="InterPro" id="IPR002110">
    <property type="entry name" value="Ankyrin_rpt"/>
</dbReference>
<sequence length="726" mass="80835">MYFLEEHPNGLATFQKMDKKHMMLVNKKDLVMQFKCCKEEEKTPALLSARSTLRMWSSGHHRLSSGTSVQQVRSPSHRPVSSLLKGNSRRRLPRVKNVLPQPPPPRLLQNSKRYLKSISKNLAKPRPLKSSCAQTDIEISEFTLGNTQNPEVLLREPSSTALNKCALDSSGSPSNKPKLHSVPESIMNTKYLLTDASACVQACVETTETLTTEESDRSSSDEQERESSGEEPTSVTDSSSKSDNYVGKYVPMKELKSSSLDKIEASQTEIEKVCKTIGKYEKSDETKTGENIRTLGVGVISEQNVSSHTEESNFYGTGIVNGNDIQEKQNISHINDQDEDLNFCFKKEESVSQEFTALSASDIICKQDCVPKERIPSQTSDDFAHIASSESTEIYTTESSDLDSFTEDEDSCTDITSTDLDDILSEVISSRCGSCCSCSQVTDEEDNDDEDADKSECQECHHYSEQQLMTNVGELQNKNEKENGDVDVIFGQQLETEVKTEPKVTKNRLVIKSTPAFLAPPVTVECDIMHTGKPIPDDLENTTSETGSFYRQLSEEEFVSTLKIHEAAKSGDLHVIKLLLKNDRKRTETVDERGWTPIHLAAANGHVDIIKFLAQEGAHLAALDPSGYTAIHLAAMNGHASCIEILLNLGCEIENMTSEGFTPLHLTVLNDHVDCCNLLLSMGANITRRDALNRTVHDMADEYSLDEIRELLDNYTKRLQRLQNIL</sequence>
<evidence type="ECO:0000256" key="10">
    <source>
        <dbReference type="ARBA" id="ARBA00049715"/>
    </source>
</evidence>
<dbReference type="GeneID" id="106457085"/>
<keyword evidence="7" id="KW-0472">Membrane</keyword>
<feature type="repeat" description="ANK" evidence="12">
    <location>
        <begin position="659"/>
        <end position="691"/>
    </location>
</feature>
<feature type="compositionally biased region" description="Polar residues" evidence="13">
    <location>
        <begin position="234"/>
        <end position="243"/>
    </location>
</feature>
<feature type="compositionally biased region" description="Basic and acidic residues" evidence="13">
    <location>
        <begin position="214"/>
        <end position="228"/>
    </location>
</feature>
<dbReference type="SUPFAM" id="SSF48403">
    <property type="entry name" value="Ankyrin repeat"/>
    <property type="match status" value="1"/>
</dbReference>
<evidence type="ECO:0000256" key="12">
    <source>
        <dbReference type="PROSITE-ProRule" id="PRU00023"/>
    </source>
</evidence>
<evidence type="ECO:0000256" key="8">
    <source>
        <dbReference type="ARBA" id="ARBA00023298"/>
    </source>
</evidence>
<dbReference type="Gene3D" id="1.25.40.20">
    <property type="entry name" value="Ankyrin repeat-containing domain"/>
    <property type="match status" value="1"/>
</dbReference>
<feature type="region of interest" description="Disordered" evidence="13">
    <location>
        <begin position="58"/>
        <end position="109"/>
    </location>
</feature>
<keyword evidence="6 12" id="KW-0040">ANK repeat</keyword>
<proteinExistence type="inferred from homology"/>
<evidence type="ECO:0000256" key="1">
    <source>
        <dbReference type="ARBA" id="ARBA00004175"/>
    </source>
</evidence>
<dbReference type="InterPro" id="IPR036770">
    <property type="entry name" value="Ankyrin_rpt-contain_sf"/>
</dbReference>
<evidence type="ECO:0000256" key="6">
    <source>
        <dbReference type="ARBA" id="ARBA00023043"/>
    </source>
</evidence>